<dbReference type="HAMAP" id="MF_00313">
    <property type="entry name" value="Glutaminase"/>
    <property type="match status" value="1"/>
</dbReference>
<dbReference type="CDD" id="cd00038">
    <property type="entry name" value="CAP_ED"/>
    <property type="match status" value="1"/>
</dbReference>
<dbReference type="Gene3D" id="2.60.120.10">
    <property type="entry name" value="Jelly Rolls"/>
    <property type="match status" value="1"/>
</dbReference>
<dbReference type="Pfam" id="PF00027">
    <property type="entry name" value="cNMP_binding"/>
    <property type="match status" value="1"/>
</dbReference>
<protein>
    <recommendedName>
        <fullName evidence="3 6">Glutaminase</fullName>
        <ecNumber evidence="3 6">3.5.1.2</ecNumber>
    </recommendedName>
</protein>
<feature type="binding site" evidence="6">
    <location>
        <position position="174"/>
    </location>
    <ligand>
        <name>substrate</name>
    </ligand>
</feature>
<gene>
    <name evidence="6" type="primary">glsA</name>
    <name evidence="9" type="ORF">AS156_05365</name>
</gene>
<dbReference type="PROSITE" id="PS50042">
    <property type="entry name" value="CNMP_BINDING_3"/>
    <property type="match status" value="1"/>
</dbReference>
<dbReference type="PANTHER" id="PTHR12544:SF29">
    <property type="entry name" value="GLUTAMINASE"/>
    <property type="match status" value="1"/>
</dbReference>
<comment type="similarity">
    <text evidence="1 6">Belongs to the glutaminase family.</text>
</comment>
<feature type="domain" description="STAS" evidence="8">
    <location>
        <begin position="351"/>
        <end position="461"/>
    </location>
</feature>
<dbReference type="SUPFAM" id="SSF56601">
    <property type="entry name" value="beta-lactamase/transpeptidase-like"/>
    <property type="match status" value="1"/>
</dbReference>
<comment type="subunit">
    <text evidence="2 6">Homotetramer.</text>
</comment>
<evidence type="ECO:0000259" key="7">
    <source>
        <dbReference type="PROSITE" id="PS50042"/>
    </source>
</evidence>
<feature type="binding site" evidence="6">
    <location>
        <position position="130"/>
    </location>
    <ligand>
        <name>substrate</name>
    </ligand>
</feature>
<dbReference type="FunFam" id="3.40.710.10:FF:000005">
    <property type="entry name" value="Glutaminase"/>
    <property type="match status" value="1"/>
</dbReference>
<evidence type="ECO:0000313" key="9">
    <source>
        <dbReference type="EMBL" id="KWV55838.1"/>
    </source>
</evidence>
<reference evidence="9 10" key="1">
    <citation type="submission" date="2015-11" db="EMBL/GenBank/DDBJ databases">
        <title>Draft Genome Sequence of the Strain BR 10303 (Bradyrhizobium sp.) isolated from nodules of Centrolobium paraense.</title>
        <authorList>
            <person name="Zelli J.E."/>
            <person name="Simoes-Araujo J.L."/>
            <person name="Barauna A.C."/>
            <person name="Silva K."/>
        </authorList>
    </citation>
    <scope>NUCLEOTIDE SEQUENCE [LARGE SCALE GENOMIC DNA]</scope>
    <source>
        <strain evidence="9 10">BR 10303</strain>
    </source>
</reference>
<dbReference type="Gene3D" id="3.40.710.10">
    <property type="entry name" value="DD-peptidase/beta-lactamase superfamily"/>
    <property type="match status" value="1"/>
</dbReference>
<dbReference type="AlphaFoldDB" id="A0A109JVG1"/>
<feature type="binding site" evidence="6">
    <location>
        <position position="275"/>
    </location>
    <ligand>
        <name>substrate</name>
    </ligand>
</feature>
<dbReference type="InterPro" id="IPR012338">
    <property type="entry name" value="Beta-lactam/transpept-like"/>
</dbReference>
<dbReference type="GO" id="GO:0006543">
    <property type="term" value="P:L-glutamine catabolic process"/>
    <property type="evidence" value="ECO:0007669"/>
    <property type="project" value="TreeGrafter"/>
</dbReference>
<dbReference type="InterPro" id="IPR018488">
    <property type="entry name" value="cNMP-bd_CS"/>
</dbReference>
<evidence type="ECO:0000256" key="6">
    <source>
        <dbReference type="HAMAP-Rule" id="MF_00313"/>
    </source>
</evidence>
<dbReference type="Pfam" id="PF01740">
    <property type="entry name" value="STAS"/>
    <property type="match status" value="1"/>
</dbReference>
<keyword evidence="10" id="KW-1185">Reference proteome</keyword>
<evidence type="ECO:0000256" key="5">
    <source>
        <dbReference type="ARBA" id="ARBA00049534"/>
    </source>
</evidence>
<dbReference type="CDD" id="cd07042">
    <property type="entry name" value="STAS_SulP_like_sulfate_transporter"/>
    <property type="match status" value="1"/>
</dbReference>
<dbReference type="InterPro" id="IPR002645">
    <property type="entry name" value="STAS_dom"/>
</dbReference>
<evidence type="ECO:0000256" key="2">
    <source>
        <dbReference type="ARBA" id="ARBA00011881"/>
    </source>
</evidence>
<comment type="caution">
    <text evidence="9">The sequence shown here is derived from an EMBL/GenBank/DDBJ whole genome shotgun (WGS) entry which is preliminary data.</text>
</comment>
<dbReference type="PROSITE" id="PS50801">
    <property type="entry name" value="STAS"/>
    <property type="match status" value="1"/>
</dbReference>
<dbReference type="PANTHER" id="PTHR12544">
    <property type="entry name" value="GLUTAMINASE"/>
    <property type="match status" value="1"/>
</dbReference>
<accession>A0A109JVG1</accession>
<feature type="domain" description="Cyclic nucleotide-binding" evidence="7">
    <location>
        <begin position="486"/>
        <end position="601"/>
    </location>
</feature>
<dbReference type="EMBL" id="LNCU01000060">
    <property type="protein sequence ID" value="KWV55838.1"/>
    <property type="molecule type" value="Genomic_DNA"/>
</dbReference>
<dbReference type="EC" id="3.5.1.2" evidence="3 6"/>
<comment type="catalytic activity">
    <reaction evidence="5 6">
        <text>L-glutamine + H2O = L-glutamate + NH4(+)</text>
        <dbReference type="Rhea" id="RHEA:15889"/>
        <dbReference type="ChEBI" id="CHEBI:15377"/>
        <dbReference type="ChEBI" id="CHEBI:28938"/>
        <dbReference type="ChEBI" id="CHEBI:29985"/>
        <dbReference type="ChEBI" id="CHEBI:58359"/>
        <dbReference type="EC" id="3.5.1.2"/>
    </reaction>
</comment>
<dbReference type="SMART" id="SM00100">
    <property type="entry name" value="cNMP"/>
    <property type="match status" value="1"/>
</dbReference>
<dbReference type="InterPro" id="IPR036513">
    <property type="entry name" value="STAS_dom_sf"/>
</dbReference>
<dbReference type="PROSITE" id="PS00888">
    <property type="entry name" value="CNMP_BINDING_1"/>
    <property type="match status" value="1"/>
</dbReference>
<dbReference type="SUPFAM" id="SSF52091">
    <property type="entry name" value="SpoIIaa-like"/>
    <property type="match status" value="1"/>
</dbReference>
<feature type="binding site" evidence="6">
    <location>
        <position position="81"/>
    </location>
    <ligand>
        <name>substrate</name>
    </ligand>
</feature>
<dbReference type="GO" id="GO:0004359">
    <property type="term" value="F:glutaminase activity"/>
    <property type="evidence" value="ECO:0007669"/>
    <property type="project" value="UniProtKB-UniRule"/>
</dbReference>
<evidence type="ECO:0000256" key="1">
    <source>
        <dbReference type="ARBA" id="ARBA00011076"/>
    </source>
</evidence>
<feature type="binding site" evidence="6">
    <location>
        <position position="205"/>
    </location>
    <ligand>
        <name>substrate</name>
    </ligand>
</feature>
<dbReference type="Pfam" id="PF04960">
    <property type="entry name" value="Glutaminase"/>
    <property type="match status" value="1"/>
</dbReference>
<dbReference type="GO" id="GO:0006537">
    <property type="term" value="P:glutamate biosynthetic process"/>
    <property type="evidence" value="ECO:0007669"/>
    <property type="project" value="TreeGrafter"/>
</dbReference>
<dbReference type="InterPro" id="IPR014710">
    <property type="entry name" value="RmlC-like_jellyroll"/>
</dbReference>
<evidence type="ECO:0000259" key="8">
    <source>
        <dbReference type="PROSITE" id="PS50801"/>
    </source>
</evidence>
<dbReference type="InterPro" id="IPR000595">
    <property type="entry name" value="cNMP-bd_dom"/>
</dbReference>
<name>A0A109JVG1_9BRAD</name>
<evidence type="ECO:0000256" key="4">
    <source>
        <dbReference type="ARBA" id="ARBA00022801"/>
    </source>
</evidence>
<dbReference type="InterPro" id="IPR018490">
    <property type="entry name" value="cNMP-bd_dom_sf"/>
</dbReference>
<evidence type="ECO:0000313" key="10">
    <source>
        <dbReference type="Proteomes" id="UP000057737"/>
    </source>
</evidence>
<dbReference type="RefSeq" id="WP_066507101.1">
    <property type="nucleotide sequence ID" value="NZ_LNCU01000060.1"/>
</dbReference>
<dbReference type="Gene3D" id="3.30.750.24">
    <property type="entry name" value="STAS domain"/>
    <property type="match status" value="1"/>
</dbReference>
<dbReference type="InterPro" id="IPR015868">
    <property type="entry name" value="Glutaminase"/>
</dbReference>
<feature type="binding site" evidence="6">
    <location>
        <position position="257"/>
    </location>
    <ligand>
        <name>substrate</name>
    </ligand>
</feature>
<dbReference type="Proteomes" id="UP000057737">
    <property type="component" value="Unassembled WGS sequence"/>
</dbReference>
<keyword evidence="4 6" id="KW-0378">Hydrolase</keyword>
<keyword evidence="6" id="KW-0007">Acetylation</keyword>
<organism evidence="9 10">
    <name type="scientific">Bradyrhizobium macuxiense</name>
    <dbReference type="NCBI Taxonomy" id="1755647"/>
    <lineage>
        <taxon>Bacteria</taxon>
        <taxon>Pseudomonadati</taxon>
        <taxon>Pseudomonadota</taxon>
        <taxon>Alphaproteobacteria</taxon>
        <taxon>Hyphomicrobiales</taxon>
        <taxon>Nitrobacteraceae</taxon>
        <taxon>Bradyrhizobium</taxon>
    </lineage>
</organism>
<dbReference type="SUPFAM" id="SSF51206">
    <property type="entry name" value="cAMP-binding domain-like"/>
    <property type="match status" value="1"/>
</dbReference>
<proteinExistence type="inferred from homology"/>
<feature type="binding site" evidence="6">
    <location>
        <position position="181"/>
    </location>
    <ligand>
        <name>substrate</name>
    </ligand>
</feature>
<evidence type="ECO:0000256" key="3">
    <source>
        <dbReference type="ARBA" id="ARBA00012918"/>
    </source>
</evidence>
<dbReference type="NCBIfam" id="TIGR03814">
    <property type="entry name" value="Gln_ase"/>
    <property type="match status" value="1"/>
</dbReference>
<dbReference type="OrthoDB" id="9788822at2"/>
<sequence>MKRSPPPVTASTVNWSGSKPPLLRFLHTCCAEFLPETGGAVADYIPELRKADPAHFGISLATLDGHVYEVGDTRIPFTIQSMSKPFVFALALDTLGADKVESVIGVEPSGDPFNSIRLNAQNHPFNPMVNAGAIACSGLIQAAKGDGAFEYIRQALSRFAGRELDVDEAVYASESATGDRNRAIGYLLRTNSVITDNVPAVLDVYFRQCAILVTARDTAVMAATLANHGVNPLTGEQVVTPYAISRTLSVMTSSGMYDYAGEWIYRVGIPAKSGVGGGILAALPARLGLGSYSPKLDKHGNSVRGIKVCEALSAHYDLHMLNRSDDARHSIIADYNIGKNPSRRVRRPQEQAILAKHFQDVRVIELVGTLSLSNVDYVSRRLAGGPRPQFVIFDLRRVTATTRAGARLVAEAFKELAELGVTVVLSGIKRTSREWNTISEWTNRLGNIRDFYLLDTAIEWAEDQIVYRYGGSIDFLEATELSEQPLLTGLSEEELTDLSALCAIRTHQPNEKIIAAGDEATSLFFLRSGVVHVTLPDGIRLATLTAGMAFGEMALLEPRRSADVVADASATAYEVAIKDFERFRGEHPRAGERIMRNLAQILAERLIVANAKVDLLTSG</sequence>